<dbReference type="PANTHER" id="PTHR47987:SF13">
    <property type="entry name" value="RECEPTOR-LIKE CYTOSOLIC SERINE_THREONINE-PROTEIN KINASE RBK2"/>
    <property type="match status" value="1"/>
</dbReference>
<dbReference type="SUPFAM" id="SSF56112">
    <property type="entry name" value="Protein kinase-like (PK-like)"/>
    <property type="match status" value="1"/>
</dbReference>
<dbReference type="GO" id="GO:0004672">
    <property type="term" value="F:protein kinase activity"/>
    <property type="evidence" value="ECO:0007669"/>
    <property type="project" value="InterPro"/>
</dbReference>
<keyword evidence="4" id="KW-1185">Reference proteome</keyword>
<feature type="domain" description="Protein kinase" evidence="2">
    <location>
        <begin position="1"/>
        <end position="114"/>
    </location>
</feature>
<proteinExistence type="predicted"/>
<dbReference type="Gene3D" id="1.10.510.10">
    <property type="entry name" value="Transferase(Phosphotransferase) domain 1"/>
    <property type="match status" value="1"/>
</dbReference>
<accession>X0QAI5</accession>
<name>X0QAI5_RHOWR</name>
<feature type="region of interest" description="Disordered" evidence="1">
    <location>
        <begin position="91"/>
        <end position="114"/>
    </location>
</feature>
<evidence type="ECO:0000313" key="4">
    <source>
        <dbReference type="Proteomes" id="UP000019491"/>
    </source>
</evidence>
<protein>
    <recommendedName>
        <fullName evidence="2">Protein kinase domain-containing protein</fullName>
    </recommendedName>
</protein>
<gene>
    <name evidence="3" type="ORF">RW1_056_00200</name>
</gene>
<dbReference type="RefSeq" id="WP_037239084.1">
    <property type="nucleotide sequence ID" value="NZ_BAWF01000056.1"/>
</dbReference>
<sequence>MGKLFGHPNIVNVFQVGVTTSGLPYIVMQYHSHDSLGALIRKEGPLGWQDTLRLRVRMAGALETAPRLATLRRDIKLGNILLTDYGDPQLTDFGMPESPGASRPQLVSSRVHDT</sequence>
<dbReference type="InterPro" id="IPR011009">
    <property type="entry name" value="Kinase-like_dom_sf"/>
</dbReference>
<dbReference type="Proteomes" id="UP000019491">
    <property type="component" value="Unassembled WGS sequence"/>
</dbReference>
<evidence type="ECO:0000259" key="2">
    <source>
        <dbReference type="PROSITE" id="PS50011"/>
    </source>
</evidence>
<dbReference type="PANTHER" id="PTHR47987">
    <property type="entry name" value="OS08G0249100 PROTEIN"/>
    <property type="match status" value="1"/>
</dbReference>
<dbReference type="EMBL" id="BAWF01000056">
    <property type="protein sequence ID" value="GAF48592.1"/>
    <property type="molecule type" value="Genomic_DNA"/>
</dbReference>
<dbReference type="InterPro" id="IPR000719">
    <property type="entry name" value="Prot_kinase_dom"/>
</dbReference>
<comment type="caution">
    <text evidence="3">The sequence shown here is derived from an EMBL/GenBank/DDBJ whole genome shotgun (WGS) entry which is preliminary data.</text>
</comment>
<dbReference type="InterPro" id="IPR046958">
    <property type="entry name" value="RBK1/2/STUNTED"/>
</dbReference>
<evidence type="ECO:0000256" key="1">
    <source>
        <dbReference type="SAM" id="MobiDB-lite"/>
    </source>
</evidence>
<dbReference type="AlphaFoldDB" id="X0QAI5"/>
<reference evidence="3 4" key="1">
    <citation type="submission" date="2014-02" db="EMBL/GenBank/DDBJ databases">
        <title>Whole genome shotgun sequence of Rhodococcus wratislaviensis NBRC 100605.</title>
        <authorList>
            <person name="Hosoyama A."/>
            <person name="Tsuchikane K."/>
            <person name="Yoshida I."/>
            <person name="Ohji S."/>
            <person name="Ichikawa N."/>
            <person name="Yamazoe A."/>
            <person name="Fujita N."/>
        </authorList>
    </citation>
    <scope>NUCLEOTIDE SEQUENCE [LARGE SCALE GENOMIC DNA]</scope>
    <source>
        <strain evidence="3 4">NBRC 100605</strain>
    </source>
</reference>
<organism evidence="3 4">
    <name type="scientific">Rhodococcus wratislaviensis NBRC 100605</name>
    <dbReference type="NCBI Taxonomy" id="1219028"/>
    <lineage>
        <taxon>Bacteria</taxon>
        <taxon>Bacillati</taxon>
        <taxon>Actinomycetota</taxon>
        <taxon>Actinomycetes</taxon>
        <taxon>Mycobacteriales</taxon>
        <taxon>Nocardiaceae</taxon>
        <taxon>Rhodococcus</taxon>
    </lineage>
</organism>
<dbReference type="Pfam" id="PF00069">
    <property type="entry name" value="Pkinase"/>
    <property type="match status" value="1"/>
</dbReference>
<evidence type="ECO:0000313" key="3">
    <source>
        <dbReference type="EMBL" id="GAF48592.1"/>
    </source>
</evidence>
<dbReference type="PROSITE" id="PS50011">
    <property type="entry name" value="PROTEIN_KINASE_DOM"/>
    <property type="match status" value="1"/>
</dbReference>
<dbReference type="GO" id="GO:0005524">
    <property type="term" value="F:ATP binding"/>
    <property type="evidence" value="ECO:0007669"/>
    <property type="project" value="InterPro"/>
</dbReference>